<reference evidence="2" key="1">
    <citation type="submission" date="2020-05" db="EMBL/GenBank/DDBJ databases">
        <authorList>
            <person name="Chiriac C."/>
            <person name="Salcher M."/>
            <person name="Ghai R."/>
            <person name="Kavagutti S V."/>
        </authorList>
    </citation>
    <scope>NUCLEOTIDE SEQUENCE</scope>
</reference>
<gene>
    <name evidence="2" type="ORF">UFOVP1670_48</name>
</gene>
<organism evidence="2">
    <name type="scientific">uncultured Caudovirales phage</name>
    <dbReference type="NCBI Taxonomy" id="2100421"/>
    <lineage>
        <taxon>Viruses</taxon>
        <taxon>Duplodnaviria</taxon>
        <taxon>Heunggongvirae</taxon>
        <taxon>Uroviricota</taxon>
        <taxon>Caudoviricetes</taxon>
        <taxon>Peduoviridae</taxon>
        <taxon>Maltschvirus</taxon>
        <taxon>Maltschvirus maltsch</taxon>
    </lineage>
</organism>
<evidence type="ECO:0000259" key="1">
    <source>
        <dbReference type="Pfam" id="PF23859"/>
    </source>
</evidence>
<proteinExistence type="predicted"/>
<evidence type="ECO:0000313" key="2">
    <source>
        <dbReference type="EMBL" id="CAB4223429.1"/>
    </source>
</evidence>
<dbReference type="InterPro" id="IPR055645">
    <property type="entry name" value="DpdA"/>
</dbReference>
<accession>A0A6J5T736</accession>
<name>A0A6J5T736_9CAUD</name>
<feature type="domain" description="DeoxyPurine in DNA protein A" evidence="1">
    <location>
        <begin position="19"/>
        <end position="213"/>
    </location>
</feature>
<dbReference type="EMBL" id="LR797531">
    <property type="protein sequence ID" value="CAB4223429.1"/>
    <property type="molecule type" value="Genomic_DNA"/>
</dbReference>
<protein>
    <recommendedName>
        <fullName evidence="1">DeoxyPurine in DNA protein A domain-containing protein</fullName>
    </recommendedName>
</protein>
<sequence length="250" mass="27838">MKFFTGIFNVADVKHFGQAFVSVHRLATRKSGFAVGEWIMDSGAFSTIAKHGGFPEPVSAYAAQIRRWKDNGTLLAAVAQDYMCEPIQLAKTGLTVAEHQRLTIERYDALVAENTGVYIMPVLQGYASAEYVSHLRQYGDRLKPGMWVGVGSICKRNANPMAIWKVLDTIKDARPDLRLHGFGLKVTALKSPFIRELLHTADSMAWSFAARRERRDHCSWQTAKEFETRVNEICAVPACDAIADLFLGVA</sequence>
<dbReference type="Pfam" id="PF23859">
    <property type="entry name" value="DpdA"/>
    <property type="match status" value="1"/>
</dbReference>